<reference evidence="3 4" key="1">
    <citation type="submission" date="2022-03" db="EMBL/GenBank/DDBJ databases">
        <title>A chromosomal length assembly of Cordylochernes scorpioides.</title>
        <authorList>
            <person name="Zeh D."/>
            <person name="Zeh J."/>
        </authorList>
    </citation>
    <scope>NUCLEOTIDE SEQUENCE [LARGE SCALE GENOMIC DNA]</scope>
    <source>
        <strain evidence="3">IN4F17</strain>
        <tissue evidence="3">Whole Body</tissue>
    </source>
</reference>
<gene>
    <name evidence="3" type="ORF">LAZ67_X004657</name>
</gene>
<sequence length="283" mass="32737">MILEHGMNTSGVYEIKVQGSRFKVYCDMETDGGGWLVFQRRGQFGNPPNYFFRKWLDYKRGFGNLNKEFWLALQKFDQDPEQQLYTPKIKDIATFDNFCFSLENECRYHVITLETDQNLVGNTPKVQENSREVGSDFSPCMETTRLARLSSAMTGWMLRVDLRASDGSAAYATYEDFWVEDESEDYMLHFGIEQRSSTYNGTAGDSLDAHNGVKFSTKDKPDLKDCAIKHKGAWWFKDCAVSHLNGFNYNGPHQNSDDGIVWYHFKGYLNSLSFSEMKIRPMY</sequence>
<dbReference type="CDD" id="cd00087">
    <property type="entry name" value="FReD"/>
    <property type="match status" value="1"/>
</dbReference>
<accession>A0ABY6LXE0</accession>
<dbReference type="PROSITE" id="PS00514">
    <property type="entry name" value="FIBRINOGEN_C_1"/>
    <property type="match status" value="1"/>
</dbReference>
<dbReference type="EMBL" id="CP092886">
    <property type="protein sequence ID" value="UYV85129.1"/>
    <property type="molecule type" value="Genomic_DNA"/>
</dbReference>
<dbReference type="InterPro" id="IPR020837">
    <property type="entry name" value="Fibrinogen_CS"/>
</dbReference>
<dbReference type="Proteomes" id="UP001235939">
    <property type="component" value="Chromosome X"/>
</dbReference>
<proteinExistence type="predicted"/>
<dbReference type="Pfam" id="PF00147">
    <property type="entry name" value="Fibrinogen_C"/>
    <property type="match status" value="2"/>
</dbReference>
<protein>
    <recommendedName>
        <fullName evidence="2">Fibrinogen C-terminal domain-containing protein</fullName>
    </recommendedName>
</protein>
<evidence type="ECO:0000259" key="2">
    <source>
        <dbReference type="PROSITE" id="PS51406"/>
    </source>
</evidence>
<dbReference type="SMART" id="SM00186">
    <property type="entry name" value="FBG"/>
    <property type="match status" value="1"/>
</dbReference>
<dbReference type="NCBIfam" id="NF040941">
    <property type="entry name" value="GGGWT_bact"/>
    <property type="match status" value="1"/>
</dbReference>
<keyword evidence="1" id="KW-1015">Disulfide bond</keyword>
<dbReference type="InterPro" id="IPR002181">
    <property type="entry name" value="Fibrinogen_a/b/g_C_dom"/>
</dbReference>
<dbReference type="Gene3D" id="3.90.215.10">
    <property type="entry name" value="Gamma Fibrinogen, chain A, domain 1"/>
    <property type="match status" value="2"/>
</dbReference>
<dbReference type="InterPro" id="IPR036056">
    <property type="entry name" value="Fibrinogen-like_C"/>
</dbReference>
<dbReference type="InterPro" id="IPR014716">
    <property type="entry name" value="Fibrinogen_a/b/g_C_1"/>
</dbReference>
<evidence type="ECO:0000313" key="3">
    <source>
        <dbReference type="EMBL" id="UYV85129.1"/>
    </source>
</evidence>
<feature type="domain" description="Fibrinogen C-terminal" evidence="2">
    <location>
        <begin position="1"/>
        <end position="283"/>
    </location>
</feature>
<keyword evidence="4" id="KW-1185">Reference proteome</keyword>
<name>A0ABY6LXE0_9ARAC</name>
<dbReference type="PANTHER" id="PTHR19143:SF458">
    <property type="entry name" value="FIBRINOGEN C-TERMINAL DOMAIN-CONTAINING PROTEIN-RELATED"/>
    <property type="match status" value="1"/>
</dbReference>
<evidence type="ECO:0000313" key="4">
    <source>
        <dbReference type="Proteomes" id="UP001235939"/>
    </source>
</evidence>
<dbReference type="Gene3D" id="4.10.530.10">
    <property type="entry name" value="Gamma-fibrinogen Carboxyl Terminal Fragment, domain 2"/>
    <property type="match status" value="1"/>
</dbReference>
<evidence type="ECO:0000256" key="1">
    <source>
        <dbReference type="ARBA" id="ARBA00023157"/>
    </source>
</evidence>
<dbReference type="PANTHER" id="PTHR19143">
    <property type="entry name" value="FIBRINOGEN/TENASCIN/ANGIOPOEITIN"/>
    <property type="match status" value="1"/>
</dbReference>
<dbReference type="InterPro" id="IPR050373">
    <property type="entry name" value="Fibrinogen_C-term_domain"/>
</dbReference>
<organism evidence="3 4">
    <name type="scientific">Cordylochernes scorpioides</name>
    <dbReference type="NCBI Taxonomy" id="51811"/>
    <lineage>
        <taxon>Eukaryota</taxon>
        <taxon>Metazoa</taxon>
        <taxon>Ecdysozoa</taxon>
        <taxon>Arthropoda</taxon>
        <taxon>Chelicerata</taxon>
        <taxon>Arachnida</taxon>
        <taxon>Pseudoscorpiones</taxon>
        <taxon>Cheliferoidea</taxon>
        <taxon>Chernetidae</taxon>
        <taxon>Cordylochernes</taxon>
    </lineage>
</organism>
<dbReference type="SUPFAM" id="SSF56496">
    <property type="entry name" value="Fibrinogen C-terminal domain-like"/>
    <property type="match status" value="2"/>
</dbReference>
<dbReference type="PROSITE" id="PS51406">
    <property type="entry name" value="FIBRINOGEN_C_2"/>
    <property type="match status" value="1"/>
</dbReference>